<reference evidence="3" key="1">
    <citation type="journal article" date="2017" name="Parasit. Vectors">
        <title>Sialotranscriptomics of Rhipicephalus zambeziensis reveals intricate expression profiles of secretory proteins and suggests tight temporal transcriptional regulation during blood-feeding.</title>
        <authorList>
            <person name="de Castro M.H."/>
            <person name="de Klerk D."/>
            <person name="Pienaar R."/>
            <person name="Rees D.J.G."/>
            <person name="Mans B.J."/>
        </authorList>
    </citation>
    <scope>NUCLEOTIDE SEQUENCE</scope>
    <source>
        <tissue evidence="3">Salivary glands</tissue>
    </source>
</reference>
<protein>
    <recommendedName>
        <fullName evidence="4">Secreted protein</fullName>
    </recommendedName>
</protein>
<feature type="region of interest" description="Disordered" evidence="1">
    <location>
        <begin position="42"/>
        <end position="96"/>
    </location>
</feature>
<evidence type="ECO:0000313" key="3">
    <source>
        <dbReference type="EMBL" id="MAA20117.1"/>
    </source>
</evidence>
<name>A0A224YR85_9ACAR</name>
<feature type="compositionally biased region" description="Polar residues" evidence="1">
    <location>
        <begin position="56"/>
        <end position="70"/>
    </location>
</feature>
<feature type="chain" id="PRO_5012375260" description="Secreted protein" evidence="2">
    <location>
        <begin position="26"/>
        <end position="96"/>
    </location>
</feature>
<evidence type="ECO:0008006" key="4">
    <source>
        <dbReference type="Google" id="ProtNLM"/>
    </source>
</evidence>
<evidence type="ECO:0000256" key="2">
    <source>
        <dbReference type="SAM" id="SignalP"/>
    </source>
</evidence>
<dbReference type="AlphaFoldDB" id="A0A224YR85"/>
<accession>A0A224YR85</accession>
<evidence type="ECO:0000256" key="1">
    <source>
        <dbReference type="SAM" id="MobiDB-lite"/>
    </source>
</evidence>
<sequence length="96" mass="10681">MKPYILVNAITIVVFGFLLSPRENGAPSTALALPFPAPIPQLRVSPSAMTRRRSGHSPSAQNKPKNIQRQDASKRFKKRMVKAAGGHKPYQTHYTR</sequence>
<proteinExistence type="predicted"/>
<organism evidence="3">
    <name type="scientific">Rhipicephalus zambeziensis</name>
    <dbReference type="NCBI Taxonomy" id="60191"/>
    <lineage>
        <taxon>Eukaryota</taxon>
        <taxon>Metazoa</taxon>
        <taxon>Ecdysozoa</taxon>
        <taxon>Arthropoda</taxon>
        <taxon>Chelicerata</taxon>
        <taxon>Arachnida</taxon>
        <taxon>Acari</taxon>
        <taxon>Parasitiformes</taxon>
        <taxon>Ixodida</taxon>
        <taxon>Ixodoidea</taxon>
        <taxon>Ixodidae</taxon>
        <taxon>Rhipicephalinae</taxon>
        <taxon>Rhipicephalus</taxon>
        <taxon>Rhipicephalus</taxon>
    </lineage>
</organism>
<feature type="signal peptide" evidence="2">
    <location>
        <begin position="1"/>
        <end position="25"/>
    </location>
</feature>
<keyword evidence="2" id="KW-0732">Signal</keyword>
<dbReference type="EMBL" id="GFPF01008971">
    <property type="protein sequence ID" value="MAA20117.1"/>
    <property type="molecule type" value="Transcribed_RNA"/>
</dbReference>